<feature type="compositionally biased region" description="Basic and acidic residues" evidence="1">
    <location>
        <begin position="42"/>
        <end position="54"/>
    </location>
</feature>
<feature type="region of interest" description="Disordered" evidence="1">
    <location>
        <begin position="26"/>
        <end position="64"/>
    </location>
</feature>
<proteinExistence type="predicted"/>
<accession>A0A7S4AAG5</accession>
<dbReference type="PROSITE" id="PS51257">
    <property type="entry name" value="PROKAR_LIPOPROTEIN"/>
    <property type="match status" value="1"/>
</dbReference>
<evidence type="ECO:0000313" key="3">
    <source>
        <dbReference type="EMBL" id="CAE0708952.1"/>
    </source>
</evidence>
<evidence type="ECO:0000256" key="2">
    <source>
        <dbReference type="SAM" id="SignalP"/>
    </source>
</evidence>
<dbReference type="EMBL" id="HBIX01002252">
    <property type="protein sequence ID" value="CAE0708952.1"/>
    <property type="molecule type" value="Transcribed_RNA"/>
</dbReference>
<evidence type="ECO:0000256" key="1">
    <source>
        <dbReference type="SAM" id="MobiDB-lite"/>
    </source>
</evidence>
<keyword evidence="2" id="KW-0732">Signal</keyword>
<name>A0A7S4AAG5_9STRA</name>
<feature type="signal peptide" evidence="2">
    <location>
        <begin position="1"/>
        <end position="19"/>
    </location>
</feature>
<organism evidence="3">
    <name type="scientific">Pseudo-nitzschia australis</name>
    <dbReference type="NCBI Taxonomy" id="44445"/>
    <lineage>
        <taxon>Eukaryota</taxon>
        <taxon>Sar</taxon>
        <taxon>Stramenopiles</taxon>
        <taxon>Ochrophyta</taxon>
        <taxon>Bacillariophyta</taxon>
        <taxon>Bacillariophyceae</taxon>
        <taxon>Bacillariophycidae</taxon>
        <taxon>Bacillariales</taxon>
        <taxon>Bacillariaceae</taxon>
        <taxon>Pseudo-nitzschia</taxon>
    </lineage>
</organism>
<protein>
    <submittedName>
        <fullName evidence="3">Uncharacterized protein</fullName>
    </submittedName>
</protein>
<reference evidence="3" key="1">
    <citation type="submission" date="2021-01" db="EMBL/GenBank/DDBJ databases">
        <authorList>
            <person name="Corre E."/>
            <person name="Pelletier E."/>
            <person name="Niang G."/>
            <person name="Scheremetjew M."/>
            <person name="Finn R."/>
            <person name="Kale V."/>
            <person name="Holt S."/>
            <person name="Cochrane G."/>
            <person name="Meng A."/>
            <person name="Brown T."/>
            <person name="Cohen L."/>
        </authorList>
    </citation>
    <scope>NUCLEOTIDE SEQUENCE</scope>
    <source>
        <strain evidence="3">10249 10 AB</strain>
    </source>
</reference>
<dbReference type="AlphaFoldDB" id="A0A7S4AAG5"/>
<feature type="chain" id="PRO_5031462370" evidence="2">
    <location>
        <begin position="20"/>
        <end position="212"/>
    </location>
</feature>
<gene>
    <name evidence="3" type="ORF">PAUS00366_LOCUS1672</name>
</gene>
<sequence length="212" mass="23545">MKLSFAITAVLLAFTLTSCLVEGYSSGSHHHTVRGSTTASTHTEEAAKEFERSNPTKSEGQQRRLGLIVVAPPKKESWEIEGKGTASTNEKKAKGLVSYVYEKQGKPYYYYGYYGSKVGTKGRKGDAYSSSYVYEKQGQPYYYDGYYGSKVGTKGMKVEATTYYRINKYYGIRLGTSGGKGEAHGYSYVGAGGKGESFDYSYVYEKESKPYY</sequence>